<dbReference type="Pfam" id="PF05542">
    <property type="entry name" value="DUF760"/>
    <property type="match status" value="1"/>
</dbReference>
<protein>
    <submittedName>
        <fullName evidence="1">Uncharacterized protein</fullName>
    </submittedName>
</protein>
<keyword evidence="2" id="KW-1185">Reference proteome</keyword>
<dbReference type="AlphaFoldDB" id="A0A834YKP2"/>
<comment type="caution">
    <text evidence="1">The sequence shown here is derived from an EMBL/GenBank/DDBJ whole genome shotgun (WGS) entry which is preliminary data.</text>
</comment>
<accession>A0A834YKP2</accession>
<gene>
    <name evidence="1" type="ORF">HHK36_027135</name>
</gene>
<proteinExistence type="predicted"/>
<dbReference type="OrthoDB" id="25131at2759"/>
<dbReference type="InterPro" id="IPR008479">
    <property type="entry name" value="DUF760"/>
</dbReference>
<dbReference type="Proteomes" id="UP000655225">
    <property type="component" value="Unassembled WGS sequence"/>
</dbReference>
<dbReference type="PANTHER" id="PTHR31808">
    <property type="entry name" value="EXPRESSED PROTEIN"/>
    <property type="match status" value="1"/>
</dbReference>
<sequence>MDCCVSYKRIPIVEALPSVVKSQGDSKSSISFYKSSFGSQVKICESQYFRGRISCSNRRVLITVASTESNHCEFNFVGTPLEPRSSAGKFLRGILQNQRHLFHVAVSEQLQELAADRDEAIARMKRSLGSSESSLHRRITELTEYECRISVEDVMYMSIVHKFSEIKVPMVPMLSKCNMGGILEIWPSKDKELESIHGFEVMEMIREHLAAVLSWRGKSNVTNNWASTRIHRFQLGRVYAASIMYGYFLKSACLRHHLELGLAQTHQDLPLGQGIHLPLPNFCPVGPKNAAVLGCSTNIGSTSLCEGSKLRHYVMGFDPDTLQRCAKLKSREAVNLIEMHSWELFGDEKTGSHKTDVVIAITFPNMKRLVLEAVAFGSFLWDVERFVDSIYTLTEN</sequence>
<evidence type="ECO:0000313" key="1">
    <source>
        <dbReference type="EMBL" id="KAF8388463.1"/>
    </source>
</evidence>
<name>A0A834YKP2_TETSI</name>
<dbReference type="InterPro" id="IPR038925">
    <property type="entry name" value="At3g17800-like"/>
</dbReference>
<dbReference type="OMA" id="IRWEHSI"/>
<dbReference type="PANTHER" id="PTHR31808:SF9">
    <property type="entry name" value="F21O3.2 PROTEIN"/>
    <property type="match status" value="1"/>
</dbReference>
<organism evidence="1 2">
    <name type="scientific">Tetracentron sinense</name>
    <name type="common">Spur-leaf</name>
    <dbReference type="NCBI Taxonomy" id="13715"/>
    <lineage>
        <taxon>Eukaryota</taxon>
        <taxon>Viridiplantae</taxon>
        <taxon>Streptophyta</taxon>
        <taxon>Embryophyta</taxon>
        <taxon>Tracheophyta</taxon>
        <taxon>Spermatophyta</taxon>
        <taxon>Magnoliopsida</taxon>
        <taxon>Trochodendrales</taxon>
        <taxon>Trochodendraceae</taxon>
        <taxon>Tetracentron</taxon>
    </lineage>
</organism>
<dbReference type="EMBL" id="JABCRI010000020">
    <property type="protein sequence ID" value="KAF8388463.1"/>
    <property type="molecule type" value="Genomic_DNA"/>
</dbReference>
<reference evidence="1 2" key="1">
    <citation type="submission" date="2020-04" db="EMBL/GenBank/DDBJ databases">
        <title>Plant Genome Project.</title>
        <authorList>
            <person name="Zhang R.-G."/>
        </authorList>
    </citation>
    <scope>NUCLEOTIDE SEQUENCE [LARGE SCALE GENOMIC DNA]</scope>
    <source>
        <strain evidence="1">YNK0</strain>
        <tissue evidence="1">Leaf</tissue>
    </source>
</reference>
<evidence type="ECO:0000313" key="2">
    <source>
        <dbReference type="Proteomes" id="UP000655225"/>
    </source>
</evidence>